<reference key="1">
    <citation type="submission" date="2007-01" db="EMBL/GenBank/DDBJ databases">
        <title>The Genome Sequence of Puccinia graminis f. sp. tritici Strain CRL 75-36-700-3.</title>
        <authorList>
            <consortium name="The Broad Institute Genome Sequencing Platform"/>
            <person name="Birren B."/>
            <person name="Lander E."/>
            <person name="Galagan J."/>
            <person name="Nusbaum C."/>
            <person name="Devon K."/>
            <person name="Cuomo C."/>
            <person name="Jaffe D."/>
            <person name="Butler J."/>
            <person name="Alvarez P."/>
            <person name="Gnerre S."/>
            <person name="Grabherr M."/>
            <person name="Mauceli E."/>
            <person name="Brockman W."/>
            <person name="Young S."/>
            <person name="LaButti K."/>
            <person name="Sykes S."/>
            <person name="DeCaprio D."/>
            <person name="Crawford M."/>
            <person name="Koehrsen M."/>
            <person name="Engels R."/>
            <person name="Montgomery P."/>
            <person name="Pearson M."/>
            <person name="Howarth C."/>
            <person name="Larson L."/>
            <person name="White J."/>
            <person name="Zeng Q."/>
            <person name="Kodira C."/>
            <person name="Yandava C."/>
            <person name="Alvarado L."/>
            <person name="O'Leary S."/>
            <person name="Szabo L."/>
            <person name="Dean R."/>
            <person name="Schein J."/>
        </authorList>
    </citation>
    <scope>NUCLEOTIDE SEQUENCE</scope>
    <source>
        <strain>CRL 75-36-700-3</strain>
    </source>
</reference>
<dbReference type="GO" id="GO:0046872">
    <property type="term" value="F:metal ion binding"/>
    <property type="evidence" value="ECO:0007669"/>
    <property type="project" value="UniProtKB-KW"/>
</dbReference>
<dbReference type="CDD" id="cd10951">
    <property type="entry name" value="CE4_ClCDA_like"/>
    <property type="match status" value="1"/>
</dbReference>
<evidence type="ECO:0000313" key="11">
    <source>
        <dbReference type="Proteomes" id="UP000008783"/>
    </source>
</evidence>
<accession>E3KEX8</accession>
<protein>
    <recommendedName>
        <fullName evidence="9">NodB homology domain-containing protein</fullName>
    </recommendedName>
</protein>
<comment type="subcellular location">
    <subcellularLocation>
        <location evidence="2">Cell membrane</location>
        <topology evidence="2">Lipid-anchor</topology>
        <topology evidence="2">GPI-anchor</topology>
    </subcellularLocation>
</comment>
<sequence>MTLSTGLKLNRWRMFSSGLILLAGLINWSMAQRRHSHSFVLRNTHENSNDLSEKNEVRLRSIGTNSNHNMSLHQRDLIARGDSAVPVFNTCSTPSSFSLTFDDGPSQFSSKLDATLAEANFKASYFINGNNVGCIYDFADLLIERFRKGHLIASHTWSHVHLNQGSYQQISQQLELLENAMIKILGVKPLYFRPPFGEYNDIVLQVLQDRGYKGLILWSQDSQDSLASPPSSSEIIANYRSYPDQTNVLNHETTSLMVDEVIPGVVPILKEKGFNLLTVWVRIQVIGTCPFNNLDRGMNHGLARALQHLKAMSELKATSFNSF</sequence>
<proteinExistence type="predicted"/>
<gene>
    <name evidence="10" type="ORF">PGTG_09991</name>
</gene>
<dbReference type="GO" id="GO:0016810">
    <property type="term" value="F:hydrolase activity, acting on carbon-nitrogen (but not peptide) bonds"/>
    <property type="evidence" value="ECO:0007669"/>
    <property type="project" value="InterPro"/>
</dbReference>
<keyword evidence="5" id="KW-0732">Signal</keyword>
<dbReference type="eggNOG" id="ENOG502S2CW">
    <property type="taxonomic scope" value="Eukaryota"/>
</dbReference>
<keyword evidence="11" id="KW-1185">Reference proteome</keyword>
<dbReference type="OrthoDB" id="2125469at2759"/>
<dbReference type="SUPFAM" id="SSF88713">
    <property type="entry name" value="Glycoside hydrolase/deacetylase"/>
    <property type="match status" value="1"/>
</dbReference>
<dbReference type="Gene3D" id="3.20.20.370">
    <property type="entry name" value="Glycoside hydrolase/deacetylase"/>
    <property type="match status" value="1"/>
</dbReference>
<keyword evidence="8" id="KW-0449">Lipoprotein</keyword>
<organism evidence="10 11">
    <name type="scientific">Puccinia graminis f. sp. tritici (strain CRL 75-36-700-3 / race SCCL)</name>
    <name type="common">Black stem rust fungus</name>
    <dbReference type="NCBI Taxonomy" id="418459"/>
    <lineage>
        <taxon>Eukaryota</taxon>
        <taxon>Fungi</taxon>
        <taxon>Dikarya</taxon>
        <taxon>Basidiomycota</taxon>
        <taxon>Pucciniomycotina</taxon>
        <taxon>Pucciniomycetes</taxon>
        <taxon>Pucciniales</taxon>
        <taxon>Pucciniaceae</taxon>
        <taxon>Puccinia</taxon>
    </lineage>
</organism>
<keyword evidence="3" id="KW-0325">Glycoprotein</keyword>
<dbReference type="EMBL" id="DS178284">
    <property type="protein sequence ID" value="EFP83023.2"/>
    <property type="molecule type" value="Genomic_DNA"/>
</dbReference>
<evidence type="ECO:0000259" key="9">
    <source>
        <dbReference type="PROSITE" id="PS51677"/>
    </source>
</evidence>
<feature type="domain" description="NodB homology" evidence="9">
    <location>
        <begin position="95"/>
        <end position="277"/>
    </location>
</feature>
<keyword evidence="6" id="KW-0378">Hydrolase</keyword>
<keyword evidence="3" id="KW-0336">GPI-anchor</keyword>
<dbReference type="GeneID" id="10544735"/>
<dbReference type="PANTHER" id="PTHR46471:SF2">
    <property type="entry name" value="CHITIN DEACETYLASE-RELATED"/>
    <property type="match status" value="1"/>
</dbReference>
<dbReference type="RefSeq" id="XP_003327442.2">
    <property type="nucleotide sequence ID" value="XM_003327394.2"/>
</dbReference>
<evidence type="ECO:0000256" key="4">
    <source>
        <dbReference type="ARBA" id="ARBA00022723"/>
    </source>
</evidence>
<comment type="cofactor">
    <cofactor evidence="1">
        <name>Co(2+)</name>
        <dbReference type="ChEBI" id="CHEBI:48828"/>
    </cofactor>
</comment>
<evidence type="ECO:0000256" key="8">
    <source>
        <dbReference type="ARBA" id="ARBA00023288"/>
    </source>
</evidence>
<dbReference type="AlphaFoldDB" id="E3KEX8"/>
<evidence type="ECO:0000256" key="5">
    <source>
        <dbReference type="ARBA" id="ARBA00022729"/>
    </source>
</evidence>
<evidence type="ECO:0000256" key="3">
    <source>
        <dbReference type="ARBA" id="ARBA00022622"/>
    </source>
</evidence>
<dbReference type="KEGG" id="pgr:PGTG_09991"/>
<keyword evidence="7" id="KW-0119">Carbohydrate metabolism</keyword>
<dbReference type="PANTHER" id="PTHR46471">
    <property type="entry name" value="CHITIN DEACETYLASE"/>
    <property type="match status" value="1"/>
</dbReference>
<name>E3KEX8_PUCGT</name>
<dbReference type="InterPro" id="IPR011330">
    <property type="entry name" value="Glyco_hydro/deAcase_b/a-brl"/>
</dbReference>
<dbReference type="Proteomes" id="UP000008783">
    <property type="component" value="Unassembled WGS sequence"/>
</dbReference>
<dbReference type="InterPro" id="IPR002509">
    <property type="entry name" value="NODB_dom"/>
</dbReference>
<dbReference type="InParanoid" id="E3KEX8"/>
<keyword evidence="4" id="KW-0479">Metal-binding</keyword>
<dbReference type="HOGENOM" id="CLU_021264_11_2_1"/>
<dbReference type="GO" id="GO:0005975">
    <property type="term" value="P:carbohydrate metabolic process"/>
    <property type="evidence" value="ECO:0007669"/>
    <property type="project" value="InterPro"/>
</dbReference>
<dbReference type="VEuPathDB" id="FungiDB:PGTG_09991"/>
<dbReference type="Pfam" id="PF01522">
    <property type="entry name" value="Polysacc_deac_1"/>
    <property type="match status" value="1"/>
</dbReference>
<evidence type="ECO:0000256" key="7">
    <source>
        <dbReference type="ARBA" id="ARBA00023277"/>
    </source>
</evidence>
<dbReference type="GO" id="GO:0005886">
    <property type="term" value="C:plasma membrane"/>
    <property type="evidence" value="ECO:0007669"/>
    <property type="project" value="UniProtKB-SubCell"/>
</dbReference>
<evidence type="ECO:0000256" key="6">
    <source>
        <dbReference type="ARBA" id="ARBA00022801"/>
    </source>
</evidence>
<evidence type="ECO:0000256" key="1">
    <source>
        <dbReference type="ARBA" id="ARBA00001941"/>
    </source>
</evidence>
<dbReference type="GO" id="GO:0098552">
    <property type="term" value="C:side of membrane"/>
    <property type="evidence" value="ECO:0007669"/>
    <property type="project" value="UniProtKB-KW"/>
</dbReference>
<evidence type="ECO:0000256" key="2">
    <source>
        <dbReference type="ARBA" id="ARBA00004609"/>
    </source>
</evidence>
<evidence type="ECO:0000313" key="10">
    <source>
        <dbReference type="EMBL" id="EFP83023.2"/>
    </source>
</evidence>
<dbReference type="PROSITE" id="PS51677">
    <property type="entry name" value="NODB"/>
    <property type="match status" value="1"/>
</dbReference>
<keyword evidence="3" id="KW-0472">Membrane</keyword>
<reference evidence="11" key="2">
    <citation type="journal article" date="2011" name="Proc. Natl. Acad. Sci. U.S.A.">
        <title>Obligate biotrophy features unraveled by the genomic analysis of rust fungi.</title>
        <authorList>
            <person name="Duplessis S."/>
            <person name="Cuomo C.A."/>
            <person name="Lin Y.-C."/>
            <person name="Aerts A."/>
            <person name="Tisserant E."/>
            <person name="Veneault-Fourrey C."/>
            <person name="Joly D.L."/>
            <person name="Hacquard S."/>
            <person name="Amselem J."/>
            <person name="Cantarel B.L."/>
            <person name="Chiu R."/>
            <person name="Coutinho P.M."/>
            <person name="Feau N."/>
            <person name="Field M."/>
            <person name="Frey P."/>
            <person name="Gelhaye E."/>
            <person name="Goldberg J."/>
            <person name="Grabherr M.G."/>
            <person name="Kodira C.D."/>
            <person name="Kohler A."/>
            <person name="Kuees U."/>
            <person name="Lindquist E.A."/>
            <person name="Lucas S.M."/>
            <person name="Mago R."/>
            <person name="Mauceli E."/>
            <person name="Morin E."/>
            <person name="Murat C."/>
            <person name="Pangilinan J.L."/>
            <person name="Park R."/>
            <person name="Pearson M."/>
            <person name="Quesneville H."/>
            <person name="Rouhier N."/>
            <person name="Sakthikumar S."/>
            <person name="Salamov A.A."/>
            <person name="Schmutz J."/>
            <person name="Selles B."/>
            <person name="Shapiro H."/>
            <person name="Tanguay P."/>
            <person name="Tuskan G.A."/>
            <person name="Henrissat B."/>
            <person name="Van de Peer Y."/>
            <person name="Rouze P."/>
            <person name="Ellis J.G."/>
            <person name="Dodds P.N."/>
            <person name="Schein J.E."/>
            <person name="Zhong S."/>
            <person name="Hamelin R.C."/>
            <person name="Grigoriev I.V."/>
            <person name="Szabo L.J."/>
            <person name="Martin F."/>
        </authorList>
    </citation>
    <scope>NUCLEOTIDE SEQUENCE [LARGE SCALE GENOMIC DNA]</scope>
    <source>
        <strain evidence="11">CRL 75-36-700-3 / race SCCL</strain>
    </source>
</reference>